<dbReference type="Pfam" id="PF00089">
    <property type="entry name" value="Trypsin"/>
    <property type="match status" value="1"/>
</dbReference>
<accession>A0A212FKT0</accession>
<reference evidence="8 9" key="1">
    <citation type="journal article" date="2011" name="Cell">
        <title>The monarch butterfly genome yields insights into long-distance migration.</title>
        <authorList>
            <person name="Zhan S."/>
            <person name="Merlin C."/>
            <person name="Boore J.L."/>
            <person name="Reppert S.M."/>
        </authorList>
    </citation>
    <scope>NUCLEOTIDE SEQUENCE [LARGE SCALE GENOMIC DNA]</scope>
    <source>
        <strain evidence="8">F-2</strain>
    </source>
</reference>
<dbReference type="Gene3D" id="2.40.10.10">
    <property type="entry name" value="Trypsin-like serine proteases"/>
    <property type="match status" value="1"/>
</dbReference>
<keyword evidence="2" id="KW-0645">Protease</keyword>
<keyword evidence="5" id="KW-1015">Disulfide bond</keyword>
<sequence>MLMCICIVILNIFFINCNNDTENDRGELTVNDIASTLVSLLGVDAESKRIKDLNEKLKKIDSFVVDKDNYAELLLNETMTTNLNETNFFNALNESDHFRFLIEKEPKNLYLKLKEKMNRDDILRIVSKDHLKSSKSGRKMMVNINPDYNEKDEIIEEVVDEMIAKMPTDQHKFKFRKDDNIYWDPQGELEDLNDYHKHNGRRIYKGERTTIRYYPFMVSVHVMGRFWCGGSIYWHDLVLTSAACLQLMHNNRFFRENPGVLKIRLGSNHSRIGGENVEALEVYFHPGYNPRTLRHNIAIIRLRRHLFFSYHRIPKLIDISHTEIGISPTSEVLVLGWGVTKMSQKLAYEPVYLNRKFLPIYPNVFCKDVYGKKFISETMFCAGTLTTGEGACDHDAGGPAVIAGKLVGIISFGPSVCGYPNAPTVFTLVGAYSDWIESVNESMPGYYRGKKRTTTLKPITFAEYKIKKLYKDIADLNSDKPATATTEAKIELLRQKNKLMHDDSDYGFSIL</sequence>
<keyword evidence="4" id="KW-0720">Serine protease</keyword>
<evidence type="ECO:0000313" key="9">
    <source>
        <dbReference type="Proteomes" id="UP000007151"/>
    </source>
</evidence>
<dbReference type="GO" id="GO:0006508">
    <property type="term" value="P:proteolysis"/>
    <property type="evidence" value="ECO:0007669"/>
    <property type="project" value="UniProtKB-KW"/>
</dbReference>
<dbReference type="EMBL" id="AGBW02008019">
    <property type="protein sequence ID" value="OWR54299.1"/>
    <property type="molecule type" value="Genomic_DNA"/>
</dbReference>
<evidence type="ECO:0000256" key="4">
    <source>
        <dbReference type="ARBA" id="ARBA00022825"/>
    </source>
</evidence>
<dbReference type="CDD" id="cd00190">
    <property type="entry name" value="Tryp_SPc"/>
    <property type="match status" value="1"/>
</dbReference>
<dbReference type="SMART" id="SM00020">
    <property type="entry name" value="Tryp_SPc"/>
    <property type="match status" value="1"/>
</dbReference>
<dbReference type="PANTHER" id="PTHR24276">
    <property type="entry name" value="POLYSERASE-RELATED"/>
    <property type="match status" value="1"/>
</dbReference>
<dbReference type="PRINTS" id="PR00722">
    <property type="entry name" value="CHYMOTRYPSIN"/>
</dbReference>
<dbReference type="Proteomes" id="UP000007151">
    <property type="component" value="Unassembled WGS sequence"/>
</dbReference>
<proteinExistence type="inferred from homology"/>
<evidence type="ECO:0000256" key="1">
    <source>
        <dbReference type="ARBA" id="ARBA00007664"/>
    </source>
</evidence>
<keyword evidence="6" id="KW-0732">Signal</keyword>
<comment type="caution">
    <text evidence="8">The sequence shown here is derived from an EMBL/GenBank/DDBJ whole genome shotgun (WGS) entry which is preliminary data.</text>
</comment>
<feature type="domain" description="Peptidase S1" evidence="7">
    <location>
        <begin position="203"/>
        <end position="441"/>
    </location>
</feature>
<feature type="chain" id="PRO_5012216865" evidence="6">
    <location>
        <begin position="18"/>
        <end position="511"/>
    </location>
</feature>
<dbReference type="InterPro" id="IPR050430">
    <property type="entry name" value="Peptidase_S1"/>
</dbReference>
<evidence type="ECO:0000259" key="7">
    <source>
        <dbReference type="PROSITE" id="PS50240"/>
    </source>
</evidence>
<dbReference type="STRING" id="278856.A0A212FKT0"/>
<dbReference type="GO" id="GO:0004252">
    <property type="term" value="F:serine-type endopeptidase activity"/>
    <property type="evidence" value="ECO:0007669"/>
    <property type="project" value="InterPro"/>
</dbReference>
<name>A0A212FKT0_DANPL</name>
<keyword evidence="9" id="KW-1185">Reference proteome</keyword>
<comment type="similarity">
    <text evidence="1">Belongs to the peptidase S1 family.</text>
</comment>
<evidence type="ECO:0000313" key="8">
    <source>
        <dbReference type="EMBL" id="OWR54299.1"/>
    </source>
</evidence>
<dbReference type="InParanoid" id="A0A212FKT0"/>
<organism evidence="8 9">
    <name type="scientific">Danaus plexippus plexippus</name>
    <dbReference type="NCBI Taxonomy" id="278856"/>
    <lineage>
        <taxon>Eukaryota</taxon>
        <taxon>Metazoa</taxon>
        <taxon>Ecdysozoa</taxon>
        <taxon>Arthropoda</taxon>
        <taxon>Hexapoda</taxon>
        <taxon>Insecta</taxon>
        <taxon>Pterygota</taxon>
        <taxon>Neoptera</taxon>
        <taxon>Endopterygota</taxon>
        <taxon>Lepidoptera</taxon>
        <taxon>Glossata</taxon>
        <taxon>Ditrysia</taxon>
        <taxon>Papilionoidea</taxon>
        <taxon>Nymphalidae</taxon>
        <taxon>Danainae</taxon>
        <taxon>Danaini</taxon>
        <taxon>Danaina</taxon>
        <taxon>Danaus</taxon>
        <taxon>Danaus</taxon>
    </lineage>
</organism>
<dbReference type="PROSITE" id="PS50240">
    <property type="entry name" value="TRYPSIN_DOM"/>
    <property type="match status" value="1"/>
</dbReference>
<dbReference type="PANTHER" id="PTHR24276:SF91">
    <property type="entry name" value="AT26814P-RELATED"/>
    <property type="match status" value="1"/>
</dbReference>
<dbReference type="InterPro" id="IPR043504">
    <property type="entry name" value="Peptidase_S1_PA_chymotrypsin"/>
</dbReference>
<evidence type="ECO:0000256" key="3">
    <source>
        <dbReference type="ARBA" id="ARBA00022801"/>
    </source>
</evidence>
<keyword evidence="3" id="KW-0378">Hydrolase</keyword>
<protein>
    <submittedName>
        <fullName evidence="8">Trypsin-7</fullName>
    </submittedName>
</protein>
<evidence type="ECO:0000256" key="6">
    <source>
        <dbReference type="SAM" id="SignalP"/>
    </source>
</evidence>
<dbReference type="InterPro" id="IPR001254">
    <property type="entry name" value="Trypsin_dom"/>
</dbReference>
<gene>
    <name evidence="8" type="ORF">KGM_205340</name>
</gene>
<dbReference type="SUPFAM" id="SSF50494">
    <property type="entry name" value="Trypsin-like serine proteases"/>
    <property type="match status" value="1"/>
</dbReference>
<evidence type="ECO:0000256" key="5">
    <source>
        <dbReference type="ARBA" id="ARBA00023157"/>
    </source>
</evidence>
<feature type="signal peptide" evidence="6">
    <location>
        <begin position="1"/>
        <end position="17"/>
    </location>
</feature>
<dbReference type="AlphaFoldDB" id="A0A212FKT0"/>
<dbReference type="InterPro" id="IPR001314">
    <property type="entry name" value="Peptidase_S1A"/>
</dbReference>
<dbReference type="InterPro" id="IPR009003">
    <property type="entry name" value="Peptidase_S1_PA"/>
</dbReference>
<dbReference type="eggNOG" id="KOG3627">
    <property type="taxonomic scope" value="Eukaryota"/>
</dbReference>
<evidence type="ECO:0000256" key="2">
    <source>
        <dbReference type="ARBA" id="ARBA00022670"/>
    </source>
</evidence>
<dbReference type="KEGG" id="dpl:KGM_205340"/>